<dbReference type="AlphaFoldDB" id="A0A1E8PMH4"/>
<accession>A0A1E8PMH4</accession>
<dbReference type="EMBL" id="MAQB02000009">
    <property type="protein sequence ID" value="OFJ46944.1"/>
    <property type="molecule type" value="Genomic_DNA"/>
</dbReference>
<evidence type="ECO:0000313" key="2">
    <source>
        <dbReference type="Proteomes" id="UP000092634"/>
    </source>
</evidence>
<dbReference type="Proteomes" id="UP000092634">
    <property type="component" value="Unassembled WGS sequence"/>
</dbReference>
<sequence>MRVLVEIVDVVVEVIVQHALVLFRKESYGAFLLFLHLGHILALAGDEEGVEACGRVQQRGGYFIAALCMHCSLARAMT</sequence>
<reference evidence="1 2" key="1">
    <citation type="submission" date="2016-10" db="EMBL/GenBank/DDBJ databases">
        <title>Updated version of Genome Assembly of Janthinobacterium lividum ERGS5:01.</title>
        <authorList>
            <person name="Kumar R."/>
            <person name="Acharya V."/>
            <person name="Singh D."/>
        </authorList>
    </citation>
    <scope>NUCLEOTIDE SEQUENCE [LARGE SCALE GENOMIC DNA]</scope>
    <source>
        <strain evidence="1 2">ERGS5:01</strain>
    </source>
</reference>
<comment type="caution">
    <text evidence="1">The sequence shown here is derived from an EMBL/GenBank/DDBJ whole genome shotgun (WGS) entry which is preliminary data.</text>
</comment>
<evidence type="ECO:0000313" key="1">
    <source>
        <dbReference type="EMBL" id="OFJ46944.1"/>
    </source>
</evidence>
<name>A0A1E8PMH4_9BURK</name>
<proteinExistence type="predicted"/>
<gene>
    <name evidence="1" type="ORF">BA896_017860</name>
</gene>
<protein>
    <submittedName>
        <fullName evidence="1">Uncharacterized protein</fullName>
    </submittedName>
</protein>
<organism evidence="1 2">
    <name type="scientific">Janthinobacterium lividum</name>
    <dbReference type="NCBI Taxonomy" id="29581"/>
    <lineage>
        <taxon>Bacteria</taxon>
        <taxon>Pseudomonadati</taxon>
        <taxon>Pseudomonadota</taxon>
        <taxon>Betaproteobacteria</taxon>
        <taxon>Burkholderiales</taxon>
        <taxon>Oxalobacteraceae</taxon>
        <taxon>Janthinobacterium</taxon>
    </lineage>
</organism>